<keyword evidence="1" id="KW-0472">Membrane</keyword>
<protein>
    <submittedName>
        <fullName evidence="3">Zinc ribbon domain-containing protein</fullName>
    </submittedName>
</protein>
<evidence type="ECO:0000256" key="1">
    <source>
        <dbReference type="SAM" id="Phobius"/>
    </source>
</evidence>
<keyword evidence="1" id="KW-0812">Transmembrane</keyword>
<evidence type="ECO:0000259" key="2">
    <source>
        <dbReference type="Pfam" id="PF13240"/>
    </source>
</evidence>
<dbReference type="OrthoDB" id="8685152at2"/>
<dbReference type="RefSeq" id="WP_108603756.1">
    <property type="nucleotide sequence ID" value="NZ_CP026604.1"/>
</dbReference>
<dbReference type="KEGG" id="cate:C2869_15115"/>
<evidence type="ECO:0000313" key="3">
    <source>
        <dbReference type="EMBL" id="AWB67686.1"/>
    </source>
</evidence>
<reference evidence="3 4" key="1">
    <citation type="submission" date="2018-01" db="EMBL/GenBank/DDBJ databases">
        <title>Genome sequence of a Cantenovulum-like bacteria.</title>
        <authorList>
            <person name="Tan W.R."/>
            <person name="Lau N.-S."/>
            <person name="Go F."/>
            <person name="Amirul A.-A.A."/>
        </authorList>
    </citation>
    <scope>NUCLEOTIDE SEQUENCE [LARGE SCALE GENOMIC DNA]</scope>
    <source>
        <strain evidence="3 4">CCB-QB4</strain>
    </source>
</reference>
<keyword evidence="4" id="KW-1185">Reference proteome</keyword>
<organism evidence="3 4">
    <name type="scientific">Saccharobesus litoralis</name>
    <dbReference type="NCBI Taxonomy" id="2172099"/>
    <lineage>
        <taxon>Bacteria</taxon>
        <taxon>Pseudomonadati</taxon>
        <taxon>Pseudomonadota</taxon>
        <taxon>Gammaproteobacteria</taxon>
        <taxon>Alteromonadales</taxon>
        <taxon>Alteromonadaceae</taxon>
        <taxon>Saccharobesus</taxon>
    </lineage>
</organism>
<keyword evidence="1" id="KW-1133">Transmembrane helix</keyword>
<dbReference type="InterPro" id="IPR026870">
    <property type="entry name" value="Zinc_ribbon_dom"/>
</dbReference>
<proteinExistence type="predicted"/>
<dbReference type="Proteomes" id="UP000244441">
    <property type="component" value="Chromosome"/>
</dbReference>
<sequence>MALIACPNCGKRISDKAEVCQHCHTALTGDPDKVRSAARIARIEQSARLMTYSFIALIVFIAGIAYSAFYAETGATWDKWLAQIATAIGFVWYIGLRIRIMMFKKQKV</sequence>
<dbReference type="EMBL" id="CP026604">
    <property type="protein sequence ID" value="AWB67686.1"/>
    <property type="molecule type" value="Genomic_DNA"/>
</dbReference>
<feature type="transmembrane region" description="Helical" evidence="1">
    <location>
        <begin position="49"/>
        <end position="68"/>
    </location>
</feature>
<gene>
    <name evidence="3" type="ORF">C2869_15115</name>
</gene>
<evidence type="ECO:0000313" key="4">
    <source>
        <dbReference type="Proteomes" id="UP000244441"/>
    </source>
</evidence>
<name>A0A2S0VTY8_9ALTE</name>
<feature type="domain" description="Zinc-ribbon" evidence="2">
    <location>
        <begin position="6"/>
        <end position="27"/>
    </location>
</feature>
<dbReference type="AlphaFoldDB" id="A0A2S0VTY8"/>
<feature type="transmembrane region" description="Helical" evidence="1">
    <location>
        <begin position="80"/>
        <end position="98"/>
    </location>
</feature>
<accession>A0A2S0VTY8</accession>
<dbReference type="Pfam" id="PF13240">
    <property type="entry name" value="Zn_Ribbon_1"/>
    <property type="match status" value="1"/>
</dbReference>